<comment type="caution">
    <text evidence="1">The sequence shown here is derived from an EMBL/GenBank/DDBJ whole genome shotgun (WGS) entry which is preliminary data.</text>
</comment>
<reference evidence="1 2" key="1">
    <citation type="submission" date="2023-12" db="EMBL/GenBank/DDBJ databases">
        <title>Baltic Sea Cyanobacteria.</title>
        <authorList>
            <person name="Delbaje E."/>
            <person name="Fewer D.P."/>
            <person name="Shishido T.K."/>
        </authorList>
    </citation>
    <scope>NUCLEOTIDE SEQUENCE [LARGE SCALE GENOMIC DNA]</scope>
    <source>
        <strain evidence="1 2">CCNP 1315</strain>
    </source>
</reference>
<dbReference type="SUPFAM" id="SSF55931">
    <property type="entry name" value="Glutamine synthetase/guanido kinase"/>
    <property type="match status" value="1"/>
</dbReference>
<sequence>MFFFGIEHEVAFLNSQGKFADFSCTKFADFQQIIDQLPIYPNDNLQLRVGDAGIRQKRWYIEGFERFDDSENVIDCAVKGIEIRTTIHNSIQETINELTTSFQLLREIAGQYGFTPVLTSFNPYRSVFEPQPPLNEYEIKQLQIHPDDNTAYIYMVTYGPDLNLSVADLPLEKLIDIGQKLTYYSPYLVPFSYSSPFYNGQLWDGLSVRTFTRTGRRSATLVFVAQEEQLIKSIPSLTKVARIPAEVGRIEFKAFDTCDDFRIYAGLLALLKGLILDETLPGRSTIPDTHLHQISAKRGFDDEDIFNRATHVLKAAEVALQDDPDRHLLQPLKEMLTQRQTRSHELIKIFQNLSSIEATLRQTYL</sequence>
<gene>
    <name evidence="1" type="ORF">VB854_30165</name>
</gene>
<organism evidence="1 2">
    <name type="scientific">Limnoraphis robusta CCNP1315</name>
    <dbReference type="NCBI Taxonomy" id="3110306"/>
    <lineage>
        <taxon>Bacteria</taxon>
        <taxon>Bacillati</taxon>
        <taxon>Cyanobacteriota</taxon>
        <taxon>Cyanophyceae</taxon>
        <taxon>Oscillatoriophycideae</taxon>
        <taxon>Oscillatoriales</taxon>
        <taxon>Sirenicapillariaceae</taxon>
        <taxon>Limnoraphis</taxon>
    </lineage>
</organism>
<evidence type="ECO:0000313" key="1">
    <source>
        <dbReference type="EMBL" id="MEA5523206.1"/>
    </source>
</evidence>
<dbReference type="RefSeq" id="WP_323224329.1">
    <property type="nucleotide sequence ID" value="NZ_JAYGHT010000204.1"/>
</dbReference>
<dbReference type="EMBL" id="JAYGHT010000204">
    <property type="protein sequence ID" value="MEA5523206.1"/>
    <property type="molecule type" value="Genomic_DNA"/>
</dbReference>
<keyword evidence="2" id="KW-1185">Reference proteome</keyword>
<protein>
    <recommendedName>
        <fullName evidence="3">Glutamate--cysteine ligase</fullName>
    </recommendedName>
</protein>
<dbReference type="InterPro" id="IPR014746">
    <property type="entry name" value="Gln_synth/guanido_kin_cat_dom"/>
</dbReference>
<proteinExistence type="predicted"/>
<accession>A0ABU5U8M6</accession>
<name>A0ABU5U8M6_9CYAN</name>
<evidence type="ECO:0008006" key="3">
    <source>
        <dbReference type="Google" id="ProtNLM"/>
    </source>
</evidence>
<evidence type="ECO:0000313" key="2">
    <source>
        <dbReference type="Proteomes" id="UP001301728"/>
    </source>
</evidence>
<dbReference type="Gene3D" id="3.30.590.20">
    <property type="match status" value="1"/>
</dbReference>
<dbReference type="Proteomes" id="UP001301728">
    <property type="component" value="Unassembled WGS sequence"/>
</dbReference>